<sequence length="242" mass="27607">MTARDGCDNYGKPQAPVSKGKVASERNGKGKGKAPAASARRRKNTDDEEFEEEQVLLEKQQENVRAEVGRLTKPQMAAILCQAIDLDPRLMLHVMQPAPRQPGGYHPQPGDAVPNWCICRRCREMPTQFERRCCGKAKLVPFSLPSKCFLSLVAIDFDLLILNERVVALARIFRRDLLVFEDDVDLMRANQHQAYRQFILWSYGRLGAGDRRVIPSCCVWRIRDKFPDPFGQYKGYIRSRLG</sequence>
<evidence type="ECO:0000259" key="2">
    <source>
        <dbReference type="Pfam" id="PF20478"/>
    </source>
</evidence>
<gene>
    <name evidence="3" type="ORF">MAR_013971</name>
</gene>
<dbReference type="PANTHER" id="PTHR36981:SF3">
    <property type="entry name" value="UBIQUITIN-LIKE PROTEASE FAMILY PROFILE DOMAIN-CONTAINING PROTEIN"/>
    <property type="match status" value="1"/>
</dbReference>
<evidence type="ECO:0000256" key="1">
    <source>
        <dbReference type="SAM" id="MobiDB-lite"/>
    </source>
</evidence>
<name>A0ABY7G1E9_MYAAR</name>
<dbReference type="Proteomes" id="UP001164746">
    <property type="component" value="Chromosome 15"/>
</dbReference>
<dbReference type="Pfam" id="PF20478">
    <property type="entry name" value="P2RX7_C"/>
    <property type="match status" value="1"/>
</dbReference>
<evidence type="ECO:0000313" key="4">
    <source>
        <dbReference type="Proteomes" id="UP001164746"/>
    </source>
</evidence>
<dbReference type="PANTHER" id="PTHR36981">
    <property type="entry name" value="ZGC:195170"/>
    <property type="match status" value="1"/>
</dbReference>
<organism evidence="3 4">
    <name type="scientific">Mya arenaria</name>
    <name type="common">Soft-shell clam</name>
    <dbReference type="NCBI Taxonomy" id="6604"/>
    <lineage>
        <taxon>Eukaryota</taxon>
        <taxon>Metazoa</taxon>
        <taxon>Spiralia</taxon>
        <taxon>Lophotrochozoa</taxon>
        <taxon>Mollusca</taxon>
        <taxon>Bivalvia</taxon>
        <taxon>Autobranchia</taxon>
        <taxon>Heteroconchia</taxon>
        <taxon>Euheterodonta</taxon>
        <taxon>Imparidentia</taxon>
        <taxon>Neoheterodontei</taxon>
        <taxon>Myida</taxon>
        <taxon>Myoidea</taxon>
        <taxon>Myidae</taxon>
        <taxon>Mya</taxon>
    </lineage>
</organism>
<feature type="region of interest" description="Disordered" evidence="1">
    <location>
        <begin position="1"/>
        <end position="51"/>
    </location>
</feature>
<evidence type="ECO:0000313" key="3">
    <source>
        <dbReference type="EMBL" id="WAR28267.1"/>
    </source>
</evidence>
<dbReference type="InterPro" id="IPR046815">
    <property type="entry name" value="P2RX7_C"/>
</dbReference>
<proteinExistence type="predicted"/>
<reference evidence="3" key="1">
    <citation type="submission" date="2022-11" db="EMBL/GenBank/DDBJ databases">
        <title>Centuries of genome instability and evolution in soft-shell clam transmissible cancer (bioRxiv).</title>
        <authorList>
            <person name="Hart S.F.M."/>
            <person name="Yonemitsu M.A."/>
            <person name="Giersch R.M."/>
            <person name="Beal B.F."/>
            <person name="Arriagada G."/>
            <person name="Davis B.W."/>
            <person name="Ostrander E.A."/>
            <person name="Goff S.P."/>
            <person name="Metzger M.J."/>
        </authorList>
    </citation>
    <scope>NUCLEOTIDE SEQUENCE</scope>
    <source>
        <strain evidence="3">MELC-2E11</strain>
        <tissue evidence="3">Siphon/mantle</tissue>
    </source>
</reference>
<feature type="domain" description="P2X purinoreceptor 7 intracellular" evidence="2">
    <location>
        <begin position="94"/>
        <end position="236"/>
    </location>
</feature>
<dbReference type="EMBL" id="CP111026">
    <property type="protein sequence ID" value="WAR28267.1"/>
    <property type="molecule type" value="Genomic_DNA"/>
</dbReference>
<accession>A0ABY7G1E9</accession>
<keyword evidence="4" id="KW-1185">Reference proteome</keyword>
<protein>
    <submittedName>
        <fullName evidence="3">P2RX7-like protein</fullName>
    </submittedName>
</protein>